<keyword evidence="4" id="KW-1185">Reference proteome</keyword>
<comment type="caution">
    <text evidence="3">The sequence shown here is derived from an EMBL/GenBank/DDBJ whole genome shotgun (WGS) entry which is preliminary data.</text>
</comment>
<gene>
    <name evidence="3" type="ORF">KZC51_01135</name>
</gene>
<feature type="transmembrane region" description="Helical" evidence="2">
    <location>
        <begin position="110"/>
        <end position="138"/>
    </location>
</feature>
<keyword evidence="2" id="KW-0812">Transmembrane</keyword>
<evidence type="ECO:0008006" key="5">
    <source>
        <dbReference type="Google" id="ProtNLM"/>
    </source>
</evidence>
<reference evidence="3 4" key="1">
    <citation type="submission" date="2021-06" db="EMBL/GenBank/DDBJ databases">
        <title>Genome-based taxonomic framework of Microbacterium strains isolated from marine environment, the description of four new species and reclassification of four preexisting species.</title>
        <authorList>
            <person name="Lee S.D."/>
            <person name="Kim S.-M."/>
            <person name="Byeon Y.-S."/>
            <person name="Yang H.L."/>
            <person name="Kim I.S."/>
        </authorList>
    </citation>
    <scope>NUCLEOTIDE SEQUENCE [LARGE SCALE GENOMIC DNA]</scope>
    <source>
        <strain evidence="3 4">SSW1-49</strain>
    </source>
</reference>
<evidence type="ECO:0000256" key="2">
    <source>
        <dbReference type="SAM" id="Phobius"/>
    </source>
</evidence>
<dbReference type="Proteomes" id="UP001300096">
    <property type="component" value="Unassembled WGS sequence"/>
</dbReference>
<evidence type="ECO:0000313" key="3">
    <source>
        <dbReference type="EMBL" id="MCK2034725.1"/>
    </source>
</evidence>
<feature type="compositionally biased region" description="Low complexity" evidence="1">
    <location>
        <begin position="55"/>
        <end position="72"/>
    </location>
</feature>
<keyword evidence="2" id="KW-0472">Membrane</keyword>
<feature type="compositionally biased region" description="Polar residues" evidence="1">
    <location>
        <begin position="39"/>
        <end position="54"/>
    </location>
</feature>
<evidence type="ECO:0000256" key="1">
    <source>
        <dbReference type="SAM" id="MobiDB-lite"/>
    </source>
</evidence>
<organism evidence="3 4">
    <name type="scientific">Microbacterium croceum</name>
    <dbReference type="NCBI Taxonomy" id="2851645"/>
    <lineage>
        <taxon>Bacteria</taxon>
        <taxon>Bacillati</taxon>
        <taxon>Actinomycetota</taxon>
        <taxon>Actinomycetes</taxon>
        <taxon>Micrococcales</taxon>
        <taxon>Microbacteriaceae</taxon>
        <taxon>Microbacterium</taxon>
    </lineage>
</organism>
<feature type="compositionally biased region" description="Pro residues" evidence="1">
    <location>
        <begin position="1"/>
        <end position="20"/>
    </location>
</feature>
<name>A0ABT0F9J2_9MICO</name>
<keyword evidence="2" id="KW-1133">Transmembrane helix</keyword>
<sequence length="174" mass="18144">MSEPQHPPVPPSVQPLPAQPQYPASGQLPAAARYPTAPQYPTSTPRPASPQYPTSPQYPAAAQHPAAPAASAPRTSNALGRVALIVALLSAGMRLLTSLLYPLVYPGADWTIAVFTAGSTGIALLGYITALVLGVIAARRPGPHLWAGIAIGLSAAYLITLAIEWASSMLYRFL</sequence>
<feature type="transmembrane region" description="Helical" evidence="2">
    <location>
        <begin position="145"/>
        <end position="166"/>
    </location>
</feature>
<accession>A0ABT0F9J2</accession>
<evidence type="ECO:0000313" key="4">
    <source>
        <dbReference type="Proteomes" id="UP001300096"/>
    </source>
</evidence>
<feature type="region of interest" description="Disordered" evidence="1">
    <location>
        <begin position="1"/>
        <end position="72"/>
    </location>
</feature>
<dbReference type="EMBL" id="JAHWXN010000001">
    <property type="protein sequence ID" value="MCK2034725.1"/>
    <property type="molecule type" value="Genomic_DNA"/>
</dbReference>
<protein>
    <recommendedName>
        <fullName evidence="5">IgA FC receptor</fullName>
    </recommendedName>
</protein>
<feature type="transmembrane region" description="Helical" evidence="2">
    <location>
        <begin position="82"/>
        <end position="104"/>
    </location>
</feature>
<dbReference type="RefSeq" id="WP_247628186.1">
    <property type="nucleotide sequence ID" value="NZ_JAHWXN010000001.1"/>
</dbReference>
<proteinExistence type="predicted"/>